<evidence type="ECO:0000313" key="4">
    <source>
        <dbReference type="EMBL" id="KAJ1130676.1"/>
    </source>
</evidence>
<evidence type="ECO:0000256" key="2">
    <source>
        <dbReference type="SAM" id="SignalP"/>
    </source>
</evidence>
<sequence length="113" mass="11713">MQLHLRLQFTMLHTLLPQIGGMATVGYSVFAPPGASLPAAALLTPRSLRGVSAGDTSVHSARADSPPHFLPPGCPTQHSAASPSTTAGHQVFTRPPAAPRSYLCDTGCGAKDR</sequence>
<dbReference type="EMBL" id="JANPWB010000011">
    <property type="protein sequence ID" value="KAJ1130675.1"/>
    <property type="molecule type" value="Genomic_DNA"/>
</dbReference>
<feature type="chain" id="PRO_5044715949" evidence="2">
    <location>
        <begin position="22"/>
        <end position="113"/>
    </location>
</feature>
<keyword evidence="6" id="KW-1185">Reference proteome</keyword>
<dbReference type="Proteomes" id="UP001066276">
    <property type="component" value="Chromosome 7"/>
</dbReference>
<keyword evidence="2" id="KW-0732">Signal</keyword>
<dbReference type="AlphaFoldDB" id="A0AAV7PUQ8"/>
<reference evidence="3" key="1">
    <citation type="journal article" date="2022" name="bioRxiv">
        <title>Sequencing and chromosome-scale assembly of the giantPleurodeles waltlgenome.</title>
        <authorList>
            <person name="Brown T."/>
            <person name="Elewa A."/>
            <person name="Iarovenko S."/>
            <person name="Subramanian E."/>
            <person name="Araus A.J."/>
            <person name="Petzold A."/>
            <person name="Susuki M."/>
            <person name="Suzuki K.-i.T."/>
            <person name="Hayashi T."/>
            <person name="Toyoda A."/>
            <person name="Oliveira C."/>
            <person name="Osipova E."/>
            <person name="Leigh N.D."/>
            <person name="Simon A."/>
            <person name="Yun M.H."/>
        </authorList>
    </citation>
    <scope>NUCLEOTIDE SEQUENCE</scope>
    <source>
        <strain evidence="3">20211129_DDA</strain>
        <tissue evidence="3">Liver</tissue>
    </source>
</reference>
<feature type="compositionally biased region" description="Polar residues" evidence="1">
    <location>
        <begin position="76"/>
        <end position="88"/>
    </location>
</feature>
<feature type="region of interest" description="Disordered" evidence="1">
    <location>
        <begin position="51"/>
        <end position="94"/>
    </location>
</feature>
<evidence type="ECO:0000313" key="3">
    <source>
        <dbReference type="EMBL" id="KAJ1130675.1"/>
    </source>
</evidence>
<comment type="caution">
    <text evidence="3">The sequence shown here is derived from an EMBL/GenBank/DDBJ whole genome shotgun (WGS) entry which is preliminary data.</text>
</comment>
<evidence type="ECO:0000256" key="1">
    <source>
        <dbReference type="SAM" id="MobiDB-lite"/>
    </source>
</evidence>
<proteinExistence type="predicted"/>
<accession>A0AAV7PUQ8</accession>
<dbReference type="EMBL" id="JANPWB010000011">
    <property type="protein sequence ID" value="KAJ1130677.1"/>
    <property type="molecule type" value="Genomic_DNA"/>
</dbReference>
<evidence type="ECO:0000313" key="6">
    <source>
        <dbReference type="Proteomes" id="UP001066276"/>
    </source>
</evidence>
<organism evidence="3 6">
    <name type="scientific">Pleurodeles waltl</name>
    <name type="common">Iberian ribbed newt</name>
    <dbReference type="NCBI Taxonomy" id="8319"/>
    <lineage>
        <taxon>Eukaryota</taxon>
        <taxon>Metazoa</taxon>
        <taxon>Chordata</taxon>
        <taxon>Craniata</taxon>
        <taxon>Vertebrata</taxon>
        <taxon>Euteleostomi</taxon>
        <taxon>Amphibia</taxon>
        <taxon>Batrachia</taxon>
        <taxon>Caudata</taxon>
        <taxon>Salamandroidea</taxon>
        <taxon>Salamandridae</taxon>
        <taxon>Pleurodelinae</taxon>
        <taxon>Pleurodeles</taxon>
    </lineage>
</organism>
<evidence type="ECO:0000313" key="5">
    <source>
        <dbReference type="EMBL" id="KAJ1130677.1"/>
    </source>
</evidence>
<feature type="signal peptide" evidence="2">
    <location>
        <begin position="1"/>
        <end position="21"/>
    </location>
</feature>
<dbReference type="EMBL" id="JANPWB010000011">
    <property type="protein sequence ID" value="KAJ1130676.1"/>
    <property type="molecule type" value="Genomic_DNA"/>
</dbReference>
<gene>
    <name evidence="3" type="ORF">NDU88_009025</name>
    <name evidence="4" type="ORF">NDU88_009026</name>
    <name evidence="5" type="ORF">NDU88_009027</name>
</gene>
<protein>
    <submittedName>
        <fullName evidence="3">Uncharacterized protein</fullName>
    </submittedName>
</protein>
<name>A0AAV7PUQ8_PLEWA</name>